<protein>
    <recommendedName>
        <fullName evidence="1">Globin-sensor domain-containing protein</fullName>
    </recommendedName>
</protein>
<name>A0A0D2BFX0_9EURO</name>
<dbReference type="InterPro" id="IPR012292">
    <property type="entry name" value="Globin/Proto"/>
</dbReference>
<dbReference type="RefSeq" id="XP_013311660.1">
    <property type="nucleotide sequence ID" value="XM_013456206.1"/>
</dbReference>
<dbReference type="PANTHER" id="PTHR42071">
    <property type="entry name" value="PROTOGLOBIN DOMAIN-CONTAINING PROTEIN"/>
    <property type="match status" value="1"/>
</dbReference>
<keyword evidence="3" id="KW-1185">Reference proteome</keyword>
<evidence type="ECO:0000313" key="3">
    <source>
        <dbReference type="Proteomes" id="UP000054342"/>
    </source>
</evidence>
<sequence length="316" mass="35686">MPLVSVLAQRGCRGDRLCRFSSVPRSELFSLKAIYKILHSSLKSRHPQIEIRVGSKPYQSDTMEHIDGALISRDLPTRMRYMQSFLQWDPAKDGPLIEACKPVLAPLVNDVVDAVYDHLLKYDITAATFAPAQSTDGLSVNVQELHREHANIKFRKDFLKGYLVRLVSNHDWTPESKFWDYIDKVGKAHTGTLDSGLKHRKGKPPLFVEYRDVNLLLGWVENAVTDIVMGVEALDIKTKVDVLKALNKYWWLQNDLFARHYVNELSAEAPEVEIGQEVRSMGSPSANKLFSHETPATAIYYSVAAAVLLAVGWKLI</sequence>
<organism evidence="2 3">
    <name type="scientific">Exophiala xenobiotica</name>
    <dbReference type="NCBI Taxonomy" id="348802"/>
    <lineage>
        <taxon>Eukaryota</taxon>
        <taxon>Fungi</taxon>
        <taxon>Dikarya</taxon>
        <taxon>Ascomycota</taxon>
        <taxon>Pezizomycotina</taxon>
        <taxon>Eurotiomycetes</taxon>
        <taxon>Chaetothyriomycetidae</taxon>
        <taxon>Chaetothyriales</taxon>
        <taxon>Herpotrichiellaceae</taxon>
        <taxon>Exophiala</taxon>
    </lineage>
</organism>
<dbReference type="GeneID" id="25331736"/>
<dbReference type="OrthoDB" id="10027058at2759"/>
<reference evidence="2 3" key="1">
    <citation type="submission" date="2015-01" db="EMBL/GenBank/DDBJ databases">
        <title>The Genome Sequence of Exophiala xenobiotica CBS118157.</title>
        <authorList>
            <consortium name="The Broad Institute Genomics Platform"/>
            <person name="Cuomo C."/>
            <person name="de Hoog S."/>
            <person name="Gorbushina A."/>
            <person name="Stielow B."/>
            <person name="Teixiera M."/>
            <person name="Abouelleil A."/>
            <person name="Chapman S.B."/>
            <person name="Priest M."/>
            <person name="Young S.K."/>
            <person name="Wortman J."/>
            <person name="Nusbaum C."/>
            <person name="Birren B."/>
        </authorList>
    </citation>
    <scope>NUCLEOTIDE SEQUENCE [LARGE SCALE GENOMIC DNA]</scope>
    <source>
        <strain evidence="2 3">CBS 118157</strain>
    </source>
</reference>
<dbReference type="InterPro" id="IPR044398">
    <property type="entry name" value="Globin-sensor_dom"/>
</dbReference>
<proteinExistence type="predicted"/>
<dbReference type="HOGENOM" id="CLU_063074_2_0_1"/>
<feature type="domain" description="Globin-sensor" evidence="1">
    <location>
        <begin position="77"/>
        <end position="265"/>
    </location>
</feature>
<evidence type="ECO:0000259" key="1">
    <source>
        <dbReference type="Pfam" id="PF11563"/>
    </source>
</evidence>
<gene>
    <name evidence="2" type="ORF">PV05_09828</name>
</gene>
<dbReference type="GO" id="GO:0019825">
    <property type="term" value="F:oxygen binding"/>
    <property type="evidence" value="ECO:0007669"/>
    <property type="project" value="InterPro"/>
</dbReference>
<dbReference type="GO" id="GO:0020037">
    <property type="term" value="F:heme binding"/>
    <property type="evidence" value="ECO:0007669"/>
    <property type="project" value="InterPro"/>
</dbReference>
<dbReference type="PANTHER" id="PTHR42071:SF1">
    <property type="entry name" value="GLOBIN-SENSOR DOMAIN-CONTAINING PROTEIN"/>
    <property type="match status" value="1"/>
</dbReference>
<evidence type="ECO:0000313" key="2">
    <source>
        <dbReference type="EMBL" id="KIW51076.1"/>
    </source>
</evidence>
<dbReference type="EMBL" id="KN847322">
    <property type="protein sequence ID" value="KIW51076.1"/>
    <property type="molecule type" value="Genomic_DNA"/>
</dbReference>
<dbReference type="AlphaFoldDB" id="A0A0D2BFX0"/>
<dbReference type="Gene3D" id="1.10.490.10">
    <property type="entry name" value="Globins"/>
    <property type="match status" value="1"/>
</dbReference>
<dbReference type="Proteomes" id="UP000054342">
    <property type="component" value="Unassembled WGS sequence"/>
</dbReference>
<dbReference type="Pfam" id="PF11563">
    <property type="entry name" value="Protoglobin"/>
    <property type="match status" value="1"/>
</dbReference>
<accession>A0A0D2BFX0</accession>